<reference evidence="4" key="2">
    <citation type="submission" date="2015-01" db="EMBL/GenBank/DDBJ databases">
        <title>Evolutionary Origins and Diversification of the Mycorrhizal Mutualists.</title>
        <authorList>
            <consortium name="DOE Joint Genome Institute"/>
            <consortium name="Mycorrhizal Genomics Consortium"/>
            <person name="Kohler A."/>
            <person name="Kuo A."/>
            <person name="Nagy L.G."/>
            <person name="Floudas D."/>
            <person name="Copeland A."/>
            <person name="Barry K.W."/>
            <person name="Cichocki N."/>
            <person name="Veneault-Fourrey C."/>
            <person name="LaButti K."/>
            <person name="Lindquist E.A."/>
            <person name="Lipzen A."/>
            <person name="Lundell T."/>
            <person name="Morin E."/>
            <person name="Murat C."/>
            <person name="Riley R."/>
            <person name="Ohm R."/>
            <person name="Sun H."/>
            <person name="Tunlid A."/>
            <person name="Henrissat B."/>
            <person name="Grigoriev I.V."/>
            <person name="Hibbett D.S."/>
            <person name="Martin F."/>
        </authorList>
    </citation>
    <scope>NUCLEOTIDE SEQUENCE [LARGE SCALE GENOMIC DNA]</scope>
    <source>
        <strain evidence="4">MAFF 305830</strain>
    </source>
</reference>
<feature type="compositionally biased region" description="Basic and acidic residues" evidence="1">
    <location>
        <begin position="35"/>
        <end position="44"/>
    </location>
</feature>
<dbReference type="AlphaFoldDB" id="A0A0C3B968"/>
<dbReference type="SUPFAM" id="SSF47459">
    <property type="entry name" value="HLH, helix-loop-helix DNA-binding domain"/>
    <property type="match status" value="1"/>
</dbReference>
<dbReference type="OrthoDB" id="8964853at2759"/>
<dbReference type="InterPro" id="IPR036638">
    <property type="entry name" value="HLH_DNA-bd_sf"/>
</dbReference>
<dbReference type="GO" id="GO:0046983">
    <property type="term" value="F:protein dimerization activity"/>
    <property type="evidence" value="ECO:0007669"/>
    <property type="project" value="InterPro"/>
</dbReference>
<keyword evidence="2" id="KW-0472">Membrane</keyword>
<organism evidence="3 4">
    <name type="scientific">Serendipita vermifera MAFF 305830</name>
    <dbReference type="NCBI Taxonomy" id="933852"/>
    <lineage>
        <taxon>Eukaryota</taxon>
        <taxon>Fungi</taxon>
        <taxon>Dikarya</taxon>
        <taxon>Basidiomycota</taxon>
        <taxon>Agaricomycotina</taxon>
        <taxon>Agaricomycetes</taxon>
        <taxon>Sebacinales</taxon>
        <taxon>Serendipitaceae</taxon>
        <taxon>Serendipita</taxon>
    </lineage>
</organism>
<dbReference type="HOGENOM" id="CLU_2293422_0_0_1"/>
<keyword evidence="2" id="KW-1133">Transmembrane helix</keyword>
<dbReference type="EMBL" id="KN824292">
    <property type="protein sequence ID" value="KIM28614.1"/>
    <property type="molecule type" value="Genomic_DNA"/>
</dbReference>
<protein>
    <recommendedName>
        <fullName evidence="5">BHLH domain-containing protein</fullName>
    </recommendedName>
</protein>
<feature type="compositionally biased region" description="Polar residues" evidence="1">
    <location>
        <begin position="1"/>
        <end position="28"/>
    </location>
</feature>
<evidence type="ECO:0000313" key="4">
    <source>
        <dbReference type="Proteomes" id="UP000054097"/>
    </source>
</evidence>
<keyword evidence="4" id="KW-1185">Reference proteome</keyword>
<gene>
    <name evidence="3" type="ORF">M408DRAFT_69509</name>
</gene>
<evidence type="ECO:0008006" key="5">
    <source>
        <dbReference type="Google" id="ProtNLM"/>
    </source>
</evidence>
<dbReference type="Proteomes" id="UP000054097">
    <property type="component" value="Unassembled WGS sequence"/>
</dbReference>
<keyword evidence="2" id="KW-0812">Transmembrane</keyword>
<dbReference type="STRING" id="933852.A0A0C3B968"/>
<sequence>MSIPTEVSPSSEQVSQTQVAPPQSQPTKRSSRRANTAERRATHNAVERLRRETLNGRFLVSIFFLFLIGAVWTSRYRNILMAELTAPLFGIELKLTPLCRT</sequence>
<feature type="transmembrane region" description="Helical" evidence="2">
    <location>
        <begin position="54"/>
        <end position="72"/>
    </location>
</feature>
<evidence type="ECO:0000256" key="2">
    <source>
        <dbReference type="SAM" id="Phobius"/>
    </source>
</evidence>
<name>A0A0C3B968_SERVB</name>
<proteinExistence type="predicted"/>
<evidence type="ECO:0000313" key="3">
    <source>
        <dbReference type="EMBL" id="KIM28614.1"/>
    </source>
</evidence>
<evidence type="ECO:0000256" key="1">
    <source>
        <dbReference type="SAM" id="MobiDB-lite"/>
    </source>
</evidence>
<accession>A0A0C3B968</accession>
<feature type="region of interest" description="Disordered" evidence="1">
    <location>
        <begin position="1"/>
        <end position="44"/>
    </location>
</feature>
<reference evidence="3 4" key="1">
    <citation type="submission" date="2014-04" db="EMBL/GenBank/DDBJ databases">
        <authorList>
            <consortium name="DOE Joint Genome Institute"/>
            <person name="Kuo A."/>
            <person name="Zuccaro A."/>
            <person name="Kohler A."/>
            <person name="Nagy L.G."/>
            <person name="Floudas D."/>
            <person name="Copeland A."/>
            <person name="Barry K.W."/>
            <person name="Cichocki N."/>
            <person name="Veneault-Fourrey C."/>
            <person name="LaButti K."/>
            <person name="Lindquist E.A."/>
            <person name="Lipzen A."/>
            <person name="Lundell T."/>
            <person name="Morin E."/>
            <person name="Murat C."/>
            <person name="Sun H."/>
            <person name="Tunlid A."/>
            <person name="Henrissat B."/>
            <person name="Grigoriev I.V."/>
            <person name="Hibbett D.S."/>
            <person name="Martin F."/>
            <person name="Nordberg H.P."/>
            <person name="Cantor M.N."/>
            <person name="Hua S.X."/>
        </authorList>
    </citation>
    <scope>NUCLEOTIDE SEQUENCE [LARGE SCALE GENOMIC DNA]</scope>
    <source>
        <strain evidence="3 4">MAFF 305830</strain>
    </source>
</reference>